<evidence type="ECO:0000256" key="2">
    <source>
        <dbReference type="ARBA" id="ARBA00020484"/>
    </source>
</evidence>
<dbReference type="GO" id="GO:0000184">
    <property type="term" value="P:nuclear-transcribed mRNA catabolic process, nonsense-mediated decay"/>
    <property type="evidence" value="ECO:0007669"/>
    <property type="project" value="InterPro"/>
</dbReference>
<feature type="region of interest" description="G1" evidence="7">
    <location>
        <begin position="14"/>
        <end position="21"/>
    </location>
</feature>
<dbReference type="NCBIfam" id="NF000908">
    <property type="entry name" value="PRK00089.1"/>
    <property type="match status" value="1"/>
</dbReference>
<keyword evidence="6" id="KW-0690">Ribosome biogenesis</keyword>
<gene>
    <name evidence="6" type="primary">era</name>
    <name evidence="11" type="ORF">FJO69_01095</name>
</gene>
<dbReference type="PANTHER" id="PTHR42698:SF1">
    <property type="entry name" value="GTPASE ERA, MITOCHONDRIAL"/>
    <property type="match status" value="1"/>
</dbReference>
<organism evidence="11 12">
    <name type="scientific">[Mycoplasma] falconis</name>
    <dbReference type="NCBI Taxonomy" id="92403"/>
    <lineage>
        <taxon>Bacteria</taxon>
        <taxon>Bacillati</taxon>
        <taxon>Mycoplasmatota</taxon>
        <taxon>Mycoplasmoidales</taxon>
        <taxon>Metamycoplasmataceae</taxon>
        <taxon>Metamycoplasma</taxon>
    </lineage>
</organism>
<dbReference type="InterPro" id="IPR015946">
    <property type="entry name" value="KH_dom-like_a/b"/>
</dbReference>
<evidence type="ECO:0000256" key="3">
    <source>
        <dbReference type="ARBA" id="ARBA00022741"/>
    </source>
</evidence>
<evidence type="ECO:0000313" key="12">
    <source>
        <dbReference type="Proteomes" id="UP000319776"/>
    </source>
</evidence>
<keyword evidence="6" id="KW-0699">rRNA-binding</keyword>
<dbReference type="HAMAP" id="MF_00367">
    <property type="entry name" value="GTPase_Era"/>
    <property type="match status" value="1"/>
</dbReference>
<dbReference type="NCBIfam" id="TIGR00231">
    <property type="entry name" value="small_GTP"/>
    <property type="match status" value="1"/>
</dbReference>
<evidence type="ECO:0000259" key="9">
    <source>
        <dbReference type="PROSITE" id="PS50823"/>
    </source>
</evidence>
<dbReference type="GO" id="GO:0005829">
    <property type="term" value="C:cytosol"/>
    <property type="evidence" value="ECO:0007669"/>
    <property type="project" value="TreeGrafter"/>
</dbReference>
<dbReference type="GO" id="GO:0070181">
    <property type="term" value="F:small ribosomal subunit rRNA binding"/>
    <property type="evidence" value="ECO:0007669"/>
    <property type="project" value="UniProtKB-UniRule"/>
</dbReference>
<dbReference type="InterPro" id="IPR006073">
    <property type="entry name" value="GTP-bd"/>
</dbReference>
<feature type="binding site" evidence="6">
    <location>
        <begin position="124"/>
        <end position="127"/>
    </location>
    <ligand>
        <name>GTP</name>
        <dbReference type="ChEBI" id="CHEBI:37565"/>
    </ligand>
</feature>
<comment type="similarity">
    <text evidence="1 6 7 8">Belongs to the TRAFAC class TrmE-Era-EngA-EngB-Septin-like GTPase superfamily. Era GTPase family.</text>
</comment>
<comment type="caution">
    <text evidence="11">The sequence shown here is derived from an EMBL/GenBank/DDBJ whole genome shotgun (WGS) entry which is preliminary data.</text>
</comment>
<dbReference type="EMBL" id="VFSS01000002">
    <property type="protein sequence ID" value="TPE57780.1"/>
    <property type="molecule type" value="Genomic_DNA"/>
</dbReference>
<feature type="region of interest" description="G2" evidence="7">
    <location>
        <begin position="40"/>
        <end position="44"/>
    </location>
</feature>
<feature type="region of interest" description="G5" evidence="7">
    <location>
        <begin position="152"/>
        <end position="154"/>
    </location>
</feature>
<dbReference type="SUPFAM" id="SSF52540">
    <property type="entry name" value="P-loop containing nucleoside triphosphate hydrolases"/>
    <property type="match status" value="1"/>
</dbReference>
<evidence type="ECO:0000256" key="5">
    <source>
        <dbReference type="ARBA" id="ARBA00023134"/>
    </source>
</evidence>
<dbReference type="GO" id="GO:0005886">
    <property type="term" value="C:plasma membrane"/>
    <property type="evidence" value="ECO:0007669"/>
    <property type="project" value="UniProtKB-SubCell"/>
</dbReference>
<dbReference type="InterPro" id="IPR005662">
    <property type="entry name" value="GTPase_Era-like"/>
</dbReference>
<evidence type="ECO:0000256" key="8">
    <source>
        <dbReference type="RuleBase" id="RU003761"/>
    </source>
</evidence>
<dbReference type="NCBIfam" id="TIGR00436">
    <property type="entry name" value="era"/>
    <property type="match status" value="1"/>
</dbReference>
<dbReference type="PROSITE" id="PS51713">
    <property type="entry name" value="G_ERA"/>
    <property type="match status" value="1"/>
</dbReference>
<dbReference type="GO" id="GO:0005525">
    <property type="term" value="F:GTP binding"/>
    <property type="evidence" value="ECO:0007669"/>
    <property type="project" value="UniProtKB-UniRule"/>
</dbReference>
<dbReference type="Gene3D" id="3.40.50.300">
    <property type="entry name" value="P-loop containing nucleotide triphosphate hydrolases"/>
    <property type="match status" value="1"/>
</dbReference>
<dbReference type="PROSITE" id="PS50823">
    <property type="entry name" value="KH_TYPE_2"/>
    <property type="match status" value="1"/>
</dbReference>
<evidence type="ECO:0000256" key="1">
    <source>
        <dbReference type="ARBA" id="ARBA00007921"/>
    </source>
</evidence>
<dbReference type="InterPro" id="IPR009019">
    <property type="entry name" value="KH_sf_prok-type"/>
</dbReference>
<keyword evidence="6" id="KW-0963">Cytoplasm</keyword>
<comment type="caution">
    <text evidence="6">Lacks conserved residue(s) required for the propagation of feature annotation.</text>
</comment>
<reference evidence="11 12" key="1">
    <citation type="submission" date="2019-06" db="EMBL/GenBank/DDBJ databases">
        <title>Mycoplasma falconis type strain whole genome sequence.</title>
        <authorList>
            <person name="Spergser J."/>
        </authorList>
    </citation>
    <scope>NUCLEOTIDE SEQUENCE [LARGE SCALE GENOMIC DNA]</scope>
    <source>
        <strain evidence="11 12">ATCC 51372</strain>
    </source>
</reference>
<dbReference type="InterPro" id="IPR004044">
    <property type="entry name" value="KH_dom_type_2"/>
</dbReference>
<proteinExistence type="inferred from homology"/>
<evidence type="ECO:0000256" key="4">
    <source>
        <dbReference type="ARBA" id="ARBA00022884"/>
    </source>
</evidence>
<dbReference type="Proteomes" id="UP000319776">
    <property type="component" value="Unassembled WGS sequence"/>
</dbReference>
<feature type="region of interest" description="G4" evidence="7">
    <location>
        <begin position="124"/>
        <end position="127"/>
    </location>
</feature>
<name>A0A501XB37_9BACT</name>
<dbReference type="CDD" id="cd04163">
    <property type="entry name" value="Era"/>
    <property type="match status" value="1"/>
</dbReference>
<feature type="domain" description="Era-type G" evidence="10">
    <location>
        <begin position="6"/>
        <end position="174"/>
    </location>
</feature>
<keyword evidence="3 6" id="KW-0547">Nucleotide-binding</keyword>
<comment type="subunit">
    <text evidence="6">Monomer.</text>
</comment>
<evidence type="ECO:0000259" key="10">
    <source>
        <dbReference type="PROSITE" id="PS51713"/>
    </source>
</evidence>
<sequence length="300" mass="34488">MNKEKNICVVGLIGRPNVGKSTLMNGLVDYNVAIVTSVPQTTRDEIKGIYNDEDSQIIFLDCPGIHKEYNLLSKKLNEKTQQVIQEAELILFLTPANEKIGNGDNYIIEKLKSLNVKNKIAVITKVDLIRNKENLEKKVSYLKDLGFDLVMGVGLNMPTTYKDLIEEIKKYSHKDIPLYDEDEVTDVSMRFIAKEIIREAAIPKLRDEIPHSIAVEIEDFKEEFDNYGEDLFRIYATIYTKRESQKSIIVGKAGSMIKNISTEARKKMELDWGVKVFLNVRVKVDEDWVENEVKIKRYGY</sequence>
<keyword evidence="5 6" id="KW-0342">GTP-binding</keyword>
<dbReference type="InterPro" id="IPR005225">
    <property type="entry name" value="Small_GTP-bd"/>
</dbReference>
<dbReference type="OrthoDB" id="9805918at2"/>
<dbReference type="CDD" id="cd22534">
    <property type="entry name" value="KH-II_Era"/>
    <property type="match status" value="1"/>
</dbReference>
<feature type="domain" description="KH type-2" evidence="9">
    <location>
        <begin position="205"/>
        <end position="286"/>
    </location>
</feature>
<dbReference type="Pfam" id="PF01926">
    <property type="entry name" value="MMR_HSR1"/>
    <property type="match status" value="1"/>
</dbReference>
<dbReference type="GO" id="GO:0003924">
    <property type="term" value="F:GTPase activity"/>
    <property type="evidence" value="ECO:0007669"/>
    <property type="project" value="UniProtKB-UniRule"/>
</dbReference>
<keyword evidence="6" id="KW-1003">Cell membrane</keyword>
<keyword evidence="12" id="KW-1185">Reference proteome</keyword>
<evidence type="ECO:0000256" key="7">
    <source>
        <dbReference type="PROSITE-ProRule" id="PRU01050"/>
    </source>
</evidence>
<dbReference type="RefSeq" id="WP_140781165.1">
    <property type="nucleotide sequence ID" value="NZ_VFSS01000002.1"/>
</dbReference>
<dbReference type="AlphaFoldDB" id="A0A501XB37"/>
<evidence type="ECO:0000256" key="6">
    <source>
        <dbReference type="HAMAP-Rule" id="MF_00367"/>
    </source>
</evidence>
<dbReference type="SUPFAM" id="SSF54814">
    <property type="entry name" value="Prokaryotic type KH domain (KH-domain type II)"/>
    <property type="match status" value="1"/>
</dbReference>
<evidence type="ECO:0000313" key="11">
    <source>
        <dbReference type="EMBL" id="TPE57780.1"/>
    </source>
</evidence>
<dbReference type="GO" id="GO:0043024">
    <property type="term" value="F:ribosomal small subunit binding"/>
    <property type="evidence" value="ECO:0007669"/>
    <property type="project" value="TreeGrafter"/>
</dbReference>
<feature type="region of interest" description="G3" evidence="7">
    <location>
        <begin position="61"/>
        <end position="64"/>
    </location>
</feature>
<dbReference type="InterPro" id="IPR027417">
    <property type="entry name" value="P-loop_NTPase"/>
</dbReference>
<dbReference type="GO" id="GO:0000028">
    <property type="term" value="P:ribosomal small subunit assembly"/>
    <property type="evidence" value="ECO:0007669"/>
    <property type="project" value="TreeGrafter"/>
</dbReference>
<keyword evidence="4 6" id="KW-0694">RNA-binding</keyword>
<accession>A0A501XB37</accession>
<comment type="subcellular location">
    <subcellularLocation>
        <location evidence="6">Cytoplasm</location>
    </subcellularLocation>
    <subcellularLocation>
        <location evidence="6">Cell membrane</location>
        <topology evidence="6">Peripheral membrane protein</topology>
    </subcellularLocation>
</comment>
<dbReference type="InterPro" id="IPR030388">
    <property type="entry name" value="G_ERA_dom"/>
</dbReference>
<feature type="binding site" evidence="6">
    <location>
        <begin position="14"/>
        <end position="21"/>
    </location>
    <ligand>
        <name>GTP</name>
        <dbReference type="ChEBI" id="CHEBI:37565"/>
    </ligand>
</feature>
<comment type="function">
    <text evidence="6">An essential GTPase that binds both GDP and GTP, with rapid nucleotide exchange. Plays a role in 16S rRNA processing and 30S ribosomal subunit biogenesis and possibly also in cell cycle regulation and energy metabolism.</text>
</comment>
<keyword evidence="6" id="KW-0472">Membrane</keyword>
<dbReference type="Gene3D" id="3.30.300.20">
    <property type="match status" value="1"/>
</dbReference>
<protein>
    <recommendedName>
        <fullName evidence="2 6">GTPase Era</fullName>
    </recommendedName>
</protein>
<dbReference type="PANTHER" id="PTHR42698">
    <property type="entry name" value="GTPASE ERA"/>
    <property type="match status" value="1"/>
</dbReference>
<dbReference type="Pfam" id="PF07650">
    <property type="entry name" value="KH_2"/>
    <property type="match status" value="1"/>
</dbReference>